<protein>
    <submittedName>
        <fullName evidence="1">Uncharacterized protein</fullName>
    </submittedName>
</protein>
<evidence type="ECO:0000313" key="2">
    <source>
        <dbReference type="Proteomes" id="UP001417504"/>
    </source>
</evidence>
<comment type="caution">
    <text evidence="1">The sequence shown here is derived from an EMBL/GenBank/DDBJ whole genome shotgun (WGS) entry which is preliminary data.</text>
</comment>
<reference evidence="1 2" key="1">
    <citation type="submission" date="2024-01" db="EMBL/GenBank/DDBJ databases">
        <title>Genome assemblies of Stephania.</title>
        <authorList>
            <person name="Yang L."/>
        </authorList>
    </citation>
    <scope>NUCLEOTIDE SEQUENCE [LARGE SCALE GENOMIC DNA]</scope>
    <source>
        <strain evidence="1">QJT</strain>
        <tissue evidence="1">Leaf</tissue>
    </source>
</reference>
<organism evidence="1 2">
    <name type="scientific">Stephania japonica</name>
    <dbReference type="NCBI Taxonomy" id="461633"/>
    <lineage>
        <taxon>Eukaryota</taxon>
        <taxon>Viridiplantae</taxon>
        <taxon>Streptophyta</taxon>
        <taxon>Embryophyta</taxon>
        <taxon>Tracheophyta</taxon>
        <taxon>Spermatophyta</taxon>
        <taxon>Magnoliopsida</taxon>
        <taxon>Ranunculales</taxon>
        <taxon>Menispermaceae</taxon>
        <taxon>Menispermoideae</taxon>
        <taxon>Cissampelideae</taxon>
        <taxon>Stephania</taxon>
    </lineage>
</organism>
<evidence type="ECO:0000313" key="1">
    <source>
        <dbReference type="EMBL" id="KAK9130094.1"/>
    </source>
</evidence>
<dbReference type="AlphaFoldDB" id="A0AAP0J9N3"/>
<sequence>MEKAEISSIHLEAYGRETLFLFSCSSLFADILGRMIDTAKRLGHILKVNIGSNGTNVTHLQFAEDSLLIMQNDSFFPF</sequence>
<gene>
    <name evidence="1" type="ORF">Sjap_010581</name>
</gene>
<dbReference type="EMBL" id="JBBNAE010000004">
    <property type="protein sequence ID" value="KAK9130094.1"/>
    <property type="molecule type" value="Genomic_DNA"/>
</dbReference>
<proteinExistence type="predicted"/>
<keyword evidence="2" id="KW-1185">Reference proteome</keyword>
<name>A0AAP0J9N3_9MAGN</name>
<dbReference type="Proteomes" id="UP001417504">
    <property type="component" value="Unassembled WGS sequence"/>
</dbReference>
<accession>A0AAP0J9N3</accession>